<proteinExistence type="predicted"/>
<evidence type="ECO:0000313" key="1">
    <source>
        <dbReference type="EMBL" id="KAJ8128307.1"/>
    </source>
</evidence>
<evidence type="ECO:0000313" key="2">
    <source>
        <dbReference type="Proteomes" id="UP001153332"/>
    </source>
</evidence>
<reference evidence="1" key="1">
    <citation type="submission" date="2022-12" db="EMBL/GenBank/DDBJ databases">
        <title>Genome Sequence of Lasiodiplodia mahajangana.</title>
        <authorList>
            <person name="Buettner E."/>
        </authorList>
    </citation>
    <scope>NUCLEOTIDE SEQUENCE</scope>
    <source>
        <strain evidence="1">VT137</strain>
    </source>
</reference>
<protein>
    <submittedName>
        <fullName evidence="1">Uncharacterized protein</fullName>
    </submittedName>
</protein>
<accession>A0ACC2JM65</accession>
<dbReference type="EMBL" id="JAPUUL010001112">
    <property type="protein sequence ID" value="KAJ8128307.1"/>
    <property type="molecule type" value="Genomic_DNA"/>
</dbReference>
<sequence length="438" mass="49994">MAAHPNEEGSDVAYPYDAVELLAWHKVDSELEPFKSHHHRFWWSKHSGKSLAILLHAAGYPEQLQYRDLEFFATAIAPYLGISHEATEGDTPRWPSFMTDDGTPLELSWDWGTKDGPPTIRYSIEPIGLDAGSSLDPSNLIAGPAFQTQLLDSSIQMRLEWFQHFKQFFNVPDAEDGFQRDSEDHNSSIFYAFDLSPTEVTAKAYFFPKMRARAKGQSNLDVLTQAMEAAPHTTKNNLGAWRMFCDFSAEIPLEHEMLAIDLIDPLESRLKIYFRCRETAFNSVVNIMTVGGRIKNPKLYEGLEDLKLLWDALFHDGSITSPEKSLREVSHRTAGILYNIEFRLDEAYPVAKIYLPVRHYSKSDEAIIRALNVYFQHHQRGKYMPNYVNAMRALFSPKVMQETSGIHTYIGCAIRPNGMLRVVSYFKPGIPDFITRSK</sequence>
<dbReference type="Proteomes" id="UP001153332">
    <property type="component" value="Unassembled WGS sequence"/>
</dbReference>
<gene>
    <name evidence="1" type="ORF">O1611_g5326</name>
</gene>
<name>A0ACC2JM65_9PEZI</name>
<organism evidence="1 2">
    <name type="scientific">Lasiodiplodia mahajangana</name>
    <dbReference type="NCBI Taxonomy" id="1108764"/>
    <lineage>
        <taxon>Eukaryota</taxon>
        <taxon>Fungi</taxon>
        <taxon>Dikarya</taxon>
        <taxon>Ascomycota</taxon>
        <taxon>Pezizomycotina</taxon>
        <taxon>Dothideomycetes</taxon>
        <taxon>Dothideomycetes incertae sedis</taxon>
        <taxon>Botryosphaeriales</taxon>
        <taxon>Botryosphaeriaceae</taxon>
        <taxon>Lasiodiplodia</taxon>
    </lineage>
</organism>
<keyword evidence="2" id="KW-1185">Reference proteome</keyword>
<comment type="caution">
    <text evidence="1">The sequence shown here is derived from an EMBL/GenBank/DDBJ whole genome shotgun (WGS) entry which is preliminary data.</text>
</comment>